<gene>
    <name evidence="9" type="ORF">C7M84_023264</name>
</gene>
<comment type="similarity">
    <text evidence="1">Belongs to the beta-class carbonic anhydrase family.</text>
</comment>
<dbReference type="PROSITE" id="PS50940">
    <property type="entry name" value="CHIT_BIND_II"/>
    <property type="match status" value="2"/>
</dbReference>
<dbReference type="Gene3D" id="3.40.1050.10">
    <property type="entry name" value="Carbonic anhydrase"/>
    <property type="match status" value="1"/>
</dbReference>
<evidence type="ECO:0000256" key="4">
    <source>
        <dbReference type="ARBA" id="ARBA00022833"/>
    </source>
</evidence>
<keyword evidence="4 7" id="KW-0862">Zinc</keyword>
<dbReference type="Pfam" id="PF01607">
    <property type="entry name" value="CBM_14"/>
    <property type="match status" value="2"/>
</dbReference>
<dbReference type="PANTHER" id="PTHR11002:SF76">
    <property type="entry name" value="CARBONIC ANHYDRASE"/>
    <property type="match status" value="1"/>
</dbReference>
<sequence length="801" mass="89390">MCILSSSSLPSAPSSIHFSSSIPPAFSHQSLGKYLSRPCFCQLSSVDPYLQAPFRATLLASSSAIPAPRNRGPAVSQFDSQGRQLAGEQASFSVAVPGLAASPLQQQAPQFSPQVPPQPLPAVVEYRSPSNSLESLPVSQLLRHSPVNSQLLSVKTSLTGIMSRLPDNATLLRPNIKDTFSCSGRAYGYYADPDNDCQIFHVCLPLHSLYPTLYKTPTTYTFSFICGNQTSFDQASMACVHKDGFVCDNPEMYYYLNYNFFRKVKTPEGGERWAWINEDVPKGASAVPKLSSDRQTRSRPYVTMLVLCLCFALLASSSAIPAPRNRGPAVSQFDSQGRQLAGEQAGFSVAVPGLAASPLQQQAPQFSPQVPPQPLPAVVEYRSPSNSLESLPVSQLLRHSPVNSQLLSVKTSLTGIMSRLPDNATLLRPNIKDTFSCSGRAYGYYADPDNDCQIFHVCLPLHSLYPTLYKTPTTYTFSFICGNQTSFDQASMACVHKDGFVCDNPEMYYYLNYNFFRKVKTPEGGERWAWINEDVPKGYVYQPVVPEQPGSAGIMRYRETYRAGMVKQFEIVRDDPHPKAVFFSCMDSRMLPTRFTQTNVGDMFIVRNAGNLVPHANLCGHEEITTEPAALELGCVINGIRHVIVCGHSDCKAMNMLHLLRNTDRLHHEIIRLSPLKAWLVRHGSSSLAKFAQLEVANFQAPLIFQAETPMRRFVAYIDPDNKFSDEDKLSQVNTLQQLQNIASYNFMREGLSRGKVYIHALWFDIYTGDIYYFSRQQKMFVDVNEGNIEMLLEEVLKYYT</sequence>
<proteinExistence type="inferred from homology"/>
<dbReference type="EMBL" id="QCYY01000669">
    <property type="protein sequence ID" value="ROT83572.1"/>
    <property type="molecule type" value="Genomic_DNA"/>
</dbReference>
<evidence type="ECO:0000256" key="7">
    <source>
        <dbReference type="PIRSR" id="PIRSR601765-1"/>
    </source>
</evidence>
<feature type="domain" description="Chitin-binding type-2" evidence="8">
    <location>
        <begin position="179"/>
        <end position="249"/>
    </location>
</feature>
<feature type="domain" description="Chitin-binding type-2" evidence="8">
    <location>
        <begin position="434"/>
        <end position="504"/>
    </location>
</feature>
<feature type="binding site" evidence="7">
    <location>
        <position position="648"/>
    </location>
    <ligand>
        <name>Zn(2+)</name>
        <dbReference type="ChEBI" id="CHEBI:29105"/>
    </ligand>
</feature>
<dbReference type="GO" id="GO:0008061">
    <property type="term" value="F:chitin binding"/>
    <property type="evidence" value="ECO:0007669"/>
    <property type="project" value="InterPro"/>
</dbReference>
<reference evidence="9 10" key="1">
    <citation type="submission" date="2018-04" db="EMBL/GenBank/DDBJ databases">
        <authorList>
            <person name="Zhang X."/>
            <person name="Yuan J."/>
            <person name="Li F."/>
            <person name="Xiang J."/>
        </authorList>
    </citation>
    <scope>NUCLEOTIDE SEQUENCE [LARGE SCALE GENOMIC DNA]</scope>
    <source>
        <tissue evidence="9">Muscle</tissue>
    </source>
</reference>
<protein>
    <recommendedName>
        <fullName evidence="2">carbonic anhydrase</fullName>
        <ecNumber evidence="2">4.2.1.1</ecNumber>
    </recommendedName>
</protein>
<comment type="cofactor">
    <cofactor evidence="7">
        <name>Zn(2+)</name>
        <dbReference type="ChEBI" id="CHEBI:29105"/>
    </cofactor>
    <text evidence="7">Binds 1 zinc ion per subunit.</text>
</comment>
<evidence type="ECO:0000259" key="8">
    <source>
        <dbReference type="PROSITE" id="PS50940"/>
    </source>
</evidence>
<dbReference type="PANTHER" id="PTHR11002">
    <property type="entry name" value="CARBONIC ANHYDRASE"/>
    <property type="match status" value="1"/>
</dbReference>
<feature type="binding site" evidence="7">
    <location>
        <position position="651"/>
    </location>
    <ligand>
        <name>Zn(2+)</name>
        <dbReference type="ChEBI" id="CHEBI:29105"/>
    </ligand>
</feature>
<name>A0A3R7NCL2_PENVA</name>
<dbReference type="OrthoDB" id="10020193at2759"/>
<comment type="caution">
    <text evidence="9">The sequence shown here is derived from an EMBL/GenBank/DDBJ whole genome shotgun (WGS) entry which is preliminary data.</text>
</comment>
<evidence type="ECO:0000256" key="2">
    <source>
        <dbReference type="ARBA" id="ARBA00012925"/>
    </source>
</evidence>
<dbReference type="InterPro" id="IPR036874">
    <property type="entry name" value="Carbonic_anhydrase_sf"/>
</dbReference>
<dbReference type="EC" id="4.2.1.1" evidence="2"/>
<dbReference type="InterPro" id="IPR001765">
    <property type="entry name" value="Carbonic_anhydrase"/>
</dbReference>
<evidence type="ECO:0000256" key="1">
    <source>
        <dbReference type="ARBA" id="ARBA00006217"/>
    </source>
</evidence>
<dbReference type="SMART" id="SM00947">
    <property type="entry name" value="Pro_CA"/>
    <property type="match status" value="1"/>
</dbReference>
<dbReference type="STRING" id="6689.A0A3R7NCL2"/>
<evidence type="ECO:0000256" key="6">
    <source>
        <dbReference type="ARBA" id="ARBA00048348"/>
    </source>
</evidence>
<dbReference type="SUPFAM" id="SSF57625">
    <property type="entry name" value="Invertebrate chitin-binding proteins"/>
    <property type="match status" value="2"/>
</dbReference>
<organism evidence="9 10">
    <name type="scientific">Penaeus vannamei</name>
    <name type="common">Whiteleg shrimp</name>
    <name type="synonym">Litopenaeus vannamei</name>
    <dbReference type="NCBI Taxonomy" id="6689"/>
    <lineage>
        <taxon>Eukaryota</taxon>
        <taxon>Metazoa</taxon>
        <taxon>Ecdysozoa</taxon>
        <taxon>Arthropoda</taxon>
        <taxon>Crustacea</taxon>
        <taxon>Multicrustacea</taxon>
        <taxon>Malacostraca</taxon>
        <taxon>Eumalacostraca</taxon>
        <taxon>Eucarida</taxon>
        <taxon>Decapoda</taxon>
        <taxon>Dendrobranchiata</taxon>
        <taxon>Penaeoidea</taxon>
        <taxon>Penaeidae</taxon>
        <taxon>Penaeus</taxon>
    </lineage>
</organism>
<keyword evidence="10" id="KW-1185">Reference proteome</keyword>
<evidence type="ECO:0000313" key="9">
    <source>
        <dbReference type="EMBL" id="ROT83572.1"/>
    </source>
</evidence>
<reference evidence="9 10" key="2">
    <citation type="submission" date="2019-01" db="EMBL/GenBank/DDBJ databases">
        <title>The decoding of complex shrimp genome reveals the adaptation for benthos swimmer, frequently molting mechanism and breeding impact on genome.</title>
        <authorList>
            <person name="Sun Y."/>
            <person name="Gao Y."/>
            <person name="Yu Y."/>
        </authorList>
    </citation>
    <scope>NUCLEOTIDE SEQUENCE [LARGE SCALE GENOMIC DNA]</scope>
    <source>
        <tissue evidence="9">Muscle</tissue>
    </source>
</reference>
<dbReference type="SMART" id="SM00494">
    <property type="entry name" value="ChtBD2"/>
    <property type="match status" value="2"/>
</dbReference>
<dbReference type="GO" id="GO:0004089">
    <property type="term" value="F:carbonate dehydratase activity"/>
    <property type="evidence" value="ECO:0007669"/>
    <property type="project" value="UniProtKB-EC"/>
</dbReference>
<dbReference type="InterPro" id="IPR036508">
    <property type="entry name" value="Chitin-bd_dom_sf"/>
</dbReference>
<dbReference type="InterPro" id="IPR002557">
    <property type="entry name" value="Chitin-bd_dom"/>
</dbReference>
<feature type="binding site" evidence="7">
    <location>
        <position position="585"/>
    </location>
    <ligand>
        <name>Zn(2+)</name>
        <dbReference type="ChEBI" id="CHEBI:29105"/>
    </ligand>
</feature>
<dbReference type="Pfam" id="PF00484">
    <property type="entry name" value="Pro_CA"/>
    <property type="match status" value="1"/>
</dbReference>
<dbReference type="SUPFAM" id="SSF53056">
    <property type="entry name" value="beta-carbonic anhydrase, cab"/>
    <property type="match status" value="1"/>
</dbReference>
<dbReference type="GO" id="GO:0008270">
    <property type="term" value="F:zinc ion binding"/>
    <property type="evidence" value="ECO:0007669"/>
    <property type="project" value="InterPro"/>
</dbReference>
<feature type="binding site" evidence="7">
    <location>
        <position position="587"/>
    </location>
    <ligand>
        <name>Zn(2+)</name>
        <dbReference type="ChEBI" id="CHEBI:29105"/>
    </ligand>
</feature>
<keyword evidence="3 7" id="KW-0479">Metal-binding</keyword>
<comment type="catalytic activity">
    <reaction evidence="6">
        <text>hydrogencarbonate + H(+) = CO2 + H2O</text>
        <dbReference type="Rhea" id="RHEA:10748"/>
        <dbReference type="ChEBI" id="CHEBI:15377"/>
        <dbReference type="ChEBI" id="CHEBI:15378"/>
        <dbReference type="ChEBI" id="CHEBI:16526"/>
        <dbReference type="ChEBI" id="CHEBI:17544"/>
        <dbReference type="EC" id="4.2.1.1"/>
    </reaction>
</comment>
<evidence type="ECO:0000256" key="5">
    <source>
        <dbReference type="ARBA" id="ARBA00023239"/>
    </source>
</evidence>
<accession>A0A3R7NCL2</accession>
<dbReference type="GO" id="GO:0005576">
    <property type="term" value="C:extracellular region"/>
    <property type="evidence" value="ECO:0007669"/>
    <property type="project" value="InterPro"/>
</dbReference>
<evidence type="ECO:0000256" key="3">
    <source>
        <dbReference type="ARBA" id="ARBA00022723"/>
    </source>
</evidence>
<evidence type="ECO:0000313" key="10">
    <source>
        <dbReference type="Proteomes" id="UP000283509"/>
    </source>
</evidence>
<keyword evidence="5" id="KW-0456">Lyase</keyword>
<dbReference type="AlphaFoldDB" id="A0A3R7NCL2"/>
<dbReference type="Proteomes" id="UP000283509">
    <property type="component" value="Unassembled WGS sequence"/>
</dbReference>